<reference evidence="1 2" key="1">
    <citation type="submission" date="2019-05" db="EMBL/GenBank/DDBJ databases">
        <title>Another draft genome of Portunus trituberculatus and its Hox gene families provides insights of decapod evolution.</title>
        <authorList>
            <person name="Jeong J.-H."/>
            <person name="Song I."/>
            <person name="Kim S."/>
            <person name="Choi T."/>
            <person name="Kim D."/>
            <person name="Ryu S."/>
            <person name="Kim W."/>
        </authorList>
    </citation>
    <scope>NUCLEOTIDE SEQUENCE [LARGE SCALE GENOMIC DNA]</scope>
    <source>
        <tissue evidence="1">Muscle</tissue>
    </source>
</reference>
<dbReference type="EMBL" id="VSRR010005355">
    <property type="protein sequence ID" value="MPC42228.1"/>
    <property type="molecule type" value="Genomic_DNA"/>
</dbReference>
<proteinExistence type="predicted"/>
<gene>
    <name evidence="1" type="ORF">E2C01_035845</name>
</gene>
<protein>
    <submittedName>
        <fullName evidence="1">Uncharacterized protein</fullName>
    </submittedName>
</protein>
<evidence type="ECO:0000313" key="1">
    <source>
        <dbReference type="EMBL" id="MPC42228.1"/>
    </source>
</evidence>
<evidence type="ECO:0000313" key="2">
    <source>
        <dbReference type="Proteomes" id="UP000324222"/>
    </source>
</evidence>
<organism evidence="1 2">
    <name type="scientific">Portunus trituberculatus</name>
    <name type="common">Swimming crab</name>
    <name type="synonym">Neptunus trituberculatus</name>
    <dbReference type="NCBI Taxonomy" id="210409"/>
    <lineage>
        <taxon>Eukaryota</taxon>
        <taxon>Metazoa</taxon>
        <taxon>Ecdysozoa</taxon>
        <taxon>Arthropoda</taxon>
        <taxon>Crustacea</taxon>
        <taxon>Multicrustacea</taxon>
        <taxon>Malacostraca</taxon>
        <taxon>Eumalacostraca</taxon>
        <taxon>Eucarida</taxon>
        <taxon>Decapoda</taxon>
        <taxon>Pleocyemata</taxon>
        <taxon>Brachyura</taxon>
        <taxon>Eubrachyura</taxon>
        <taxon>Portunoidea</taxon>
        <taxon>Portunidae</taxon>
        <taxon>Portuninae</taxon>
        <taxon>Portunus</taxon>
    </lineage>
</organism>
<keyword evidence="2" id="KW-1185">Reference proteome</keyword>
<accession>A0A5B7FAT9</accession>
<dbReference type="AlphaFoldDB" id="A0A5B7FAT9"/>
<comment type="caution">
    <text evidence="1">The sequence shown here is derived from an EMBL/GenBank/DDBJ whole genome shotgun (WGS) entry which is preliminary data.</text>
</comment>
<dbReference type="Proteomes" id="UP000324222">
    <property type="component" value="Unassembled WGS sequence"/>
</dbReference>
<name>A0A5B7FAT9_PORTR</name>
<sequence length="78" mass="9098">MFENTSYCLSQGRRSTAGGVGGAKCFSQDWYLSGPLVVLGQYHFNINHFNTGIHFYLKIWVQVEYFIDIRKDLWRSDD</sequence>